<dbReference type="eggNOG" id="KOG3386">
    <property type="taxonomic scope" value="Eukaryota"/>
</dbReference>
<keyword evidence="6" id="KW-0186">Copper</keyword>
<dbReference type="GO" id="GO:0016020">
    <property type="term" value="C:membrane"/>
    <property type="evidence" value="ECO:0007669"/>
    <property type="project" value="UniProtKB-SubCell"/>
</dbReference>
<dbReference type="PhylomeDB" id="S8B899"/>
<feature type="transmembrane region" description="Helical" evidence="6">
    <location>
        <begin position="157"/>
        <end position="175"/>
    </location>
</feature>
<evidence type="ECO:0000313" key="8">
    <source>
        <dbReference type="Proteomes" id="UP000019376"/>
    </source>
</evidence>
<dbReference type="InterPro" id="IPR007274">
    <property type="entry name" value="Cop_transporter"/>
</dbReference>
<keyword evidence="6" id="KW-0187">Copper transport</keyword>
<evidence type="ECO:0000256" key="5">
    <source>
        <dbReference type="ARBA" id="ARBA00023136"/>
    </source>
</evidence>
<keyword evidence="3 6" id="KW-0812">Transmembrane</keyword>
<feature type="transmembrane region" description="Helical" evidence="6">
    <location>
        <begin position="62"/>
        <end position="81"/>
    </location>
</feature>
<dbReference type="AlphaFoldDB" id="S8B899"/>
<keyword evidence="4 6" id="KW-1133">Transmembrane helix</keyword>
<comment type="similarity">
    <text evidence="2 6">Belongs to the copper transporter (Ctr) (TC 1.A.56) family. SLC31A subfamily.</text>
</comment>
<evidence type="ECO:0000256" key="6">
    <source>
        <dbReference type="RuleBase" id="RU367022"/>
    </source>
</evidence>
<dbReference type="PANTHER" id="PTHR12483:SF73">
    <property type="entry name" value="COPPER TRANSPORT PROTEIN CTR3"/>
    <property type="match status" value="1"/>
</dbReference>
<dbReference type="PANTHER" id="PTHR12483">
    <property type="entry name" value="SOLUTE CARRIER FAMILY 31 COPPER TRANSPORTERS"/>
    <property type="match status" value="1"/>
</dbReference>
<comment type="subcellular location">
    <subcellularLocation>
        <location evidence="1 6">Membrane</location>
        <topology evidence="1 6">Multi-pass membrane protein</topology>
    </subcellularLocation>
</comment>
<name>S8B899_PENO1</name>
<keyword evidence="6" id="KW-0813">Transport</keyword>
<dbReference type="HOGENOM" id="CLU_079690_0_2_1"/>
<accession>S8B899</accession>
<sequence length="197" mass="21992">MDTSMGTTTVASKINAIAQASSTSATRMEMDMGNSCKISMLWNWNTVDSCFISDSWQITSNAMFAGCCIGVIILVIVLEFLRRLGKEYERFLLRSHKQRLQQLGSEAFTAVEPLCGSNTMQTFNPTIPQQSVRALLHTVQFAVAYFIMLLAMYYNGYFLICILIGAYIGSFVFSWEPVQFEISKQTTVADETTVCCG</sequence>
<evidence type="ECO:0000256" key="1">
    <source>
        <dbReference type="ARBA" id="ARBA00004141"/>
    </source>
</evidence>
<dbReference type="EMBL" id="KB644412">
    <property type="protein sequence ID" value="EPS30947.1"/>
    <property type="molecule type" value="Genomic_DNA"/>
</dbReference>
<dbReference type="Proteomes" id="UP000019376">
    <property type="component" value="Unassembled WGS sequence"/>
</dbReference>
<evidence type="ECO:0000256" key="3">
    <source>
        <dbReference type="ARBA" id="ARBA00022692"/>
    </source>
</evidence>
<keyword evidence="8" id="KW-1185">Reference proteome</keyword>
<evidence type="ECO:0000313" key="7">
    <source>
        <dbReference type="EMBL" id="EPS30947.1"/>
    </source>
</evidence>
<keyword evidence="5 6" id="KW-0472">Membrane</keyword>
<dbReference type="Pfam" id="PF04145">
    <property type="entry name" value="Ctr"/>
    <property type="match status" value="1"/>
</dbReference>
<proteinExistence type="inferred from homology"/>
<gene>
    <name evidence="7" type="ORF">PDE_05901</name>
</gene>
<organism evidence="7 8">
    <name type="scientific">Penicillium oxalicum (strain 114-2 / CGMCC 5302)</name>
    <name type="common">Penicillium decumbens</name>
    <dbReference type="NCBI Taxonomy" id="933388"/>
    <lineage>
        <taxon>Eukaryota</taxon>
        <taxon>Fungi</taxon>
        <taxon>Dikarya</taxon>
        <taxon>Ascomycota</taxon>
        <taxon>Pezizomycotina</taxon>
        <taxon>Eurotiomycetes</taxon>
        <taxon>Eurotiomycetidae</taxon>
        <taxon>Eurotiales</taxon>
        <taxon>Aspergillaceae</taxon>
        <taxon>Penicillium</taxon>
    </lineage>
</organism>
<evidence type="ECO:0000256" key="2">
    <source>
        <dbReference type="ARBA" id="ARBA00006921"/>
    </source>
</evidence>
<evidence type="ECO:0000256" key="4">
    <source>
        <dbReference type="ARBA" id="ARBA00022989"/>
    </source>
</evidence>
<dbReference type="OrthoDB" id="161814at2759"/>
<keyword evidence="6" id="KW-0406">Ion transport</keyword>
<dbReference type="GO" id="GO:0005375">
    <property type="term" value="F:copper ion transmembrane transporter activity"/>
    <property type="evidence" value="ECO:0007669"/>
    <property type="project" value="UniProtKB-UniRule"/>
</dbReference>
<reference evidence="7 8" key="1">
    <citation type="journal article" date="2013" name="PLoS ONE">
        <title>Genomic and secretomic analyses reveal unique features of the lignocellulolytic enzyme system of Penicillium decumbens.</title>
        <authorList>
            <person name="Liu G."/>
            <person name="Zhang L."/>
            <person name="Wei X."/>
            <person name="Zou G."/>
            <person name="Qin Y."/>
            <person name="Ma L."/>
            <person name="Li J."/>
            <person name="Zheng H."/>
            <person name="Wang S."/>
            <person name="Wang C."/>
            <person name="Xun L."/>
            <person name="Zhao G.-P."/>
            <person name="Zhou Z."/>
            <person name="Qu Y."/>
        </authorList>
    </citation>
    <scope>NUCLEOTIDE SEQUENCE [LARGE SCALE GENOMIC DNA]</scope>
    <source>
        <strain evidence="8">114-2 / CGMCC 5302</strain>
    </source>
</reference>
<protein>
    <recommendedName>
        <fullName evidence="6">Copper transport protein</fullName>
    </recommendedName>
</protein>
<dbReference type="STRING" id="933388.S8B899"/>